<evidence type="ECO:0000313" key="3">
    <source>
        <dbReference type="Proteomes" id="UP000243797"/>
    </source>
</evidence>
<dbReference type="InterPro" id="IPR013108">
    <property type="entry name" value="Amidohydro_3"/>
</dbReference>
<dbReference type="Gene3D" id="3.10.310.70">
    <property type="match status" value="1"/>
</dbReference>
<proteinExistence type="predicted"/>
<dbReference type="SUPFAM" id="SSF51556">
    <property type="entry name" value="Metallo-dependent hydrolases"/>
    <property type="match status" value="1"/>
</dbReference>
<dbReference type="CDD" id="cd01300">
    <property type="entry name" value="YtcJ_like"/>
    <property type="match status" value="1"/>
</dbReference>
<dbReference type="InParanoid" id="A0A2K1R004"/>
<dbReference type="PANTHER" id="PTHR22642:SF20">
    <property type="entry name" value="AMIDOHYDROLASE 3 DOMAIN-CONTAINING PROTEIN"/>
    <property type="match status" value="1"/>
</dbReference>
<dbReference type="Pfam" id="PF07969">
    <property type="entry name" value="Amidohydro_3"/>
    <property type="match status" value="1"/>
</dbReference>
<dbReference type="InterPro" id="IPR033932">
    <property type="entry name" value="YtcJ-like"/>
</dbReference>
<dbReference type="SUPFAM" id="SSF51338">
    <property type="entry name" value="Composite domain of metallo-dependent hydrolases"/>
    <property type="match status" value="1"/>
</dbReference>
<protein>
    <recommendedName>
        <fullName evidence="1">Amidohydrolase 3 domain-containing protein</fullName>
    </recommendedName>
</protein>
<dbReference type="InterPro" id="IPR032466">
    <property type="entry name" value="Metal_Hydrolase"/>
</dbReference>
<sequence length="540" mass="58557">MKTLVNGKFVTFQGEGAASREVFLNRMVIKDEVIERIGNRDDGATHDHGECIDMQGRMVLPGFIDGHMHLLLLGQSLTKLDLSGCSSLDSIRDTIRQYASDNPHLPRLMCRGWLESSIKRQAHRHMLDDLDPRPIFIDSGGLHQAWCNTAALQELDVASMPDPQGGTIHRDSNGEATGLLSEAAVLNLIWPFLSKSSSLDQRKDAILSAINAYTACGYTGMIDMAMDEYSWETLLSLRGTTALPMRISAYWLITPSANIPDLLAQVDRAIALARQYNSTTSPDLRIVGIKVILDGTIDACTAALASTYASMSSLVAPLWDRPSLTAVVSHAATADLQIALHAIGDATVTLAIDVLESHGDPTNSRARRHRIEHLELTSPEDALRLGKQGITASIQPVHSDPAILGAWPKLIGHRCGRAFAYSDFERRGAPLAIGSDSPTAPHDPLKNLYVATTRKSARKEGAGPPQGFDEGWKLGMASAATAATRGAAYSVFQEGRVGALREGMMADFVVVEGMGQWSPEGWAEGRVVETWFGGERVWSL</sequence>
<organism evidence="2 3">
    <name type="scientific">Sphaceloma murrayae</name>
    <dbReference type="NCBI Taxonomy" id="2082308"/>
    <lineage>
        <taxon>Eukaryota</taxon>
        <taxon>Fungi</taxon>
        <taxon>Dikarya</taxon>
        <taxon>Ascomycota</taxon>
        <taxon>Pezizomycotina</taxon>
        <taxon>Dothideomycetes</taxon>
        <taxon>Dothideomycetidae</taxon>
        <taxon>Myriangiales</taxon>
        <taxon>Elsinoaceae</taxon>
        <taxon>Sphaceloma</taxon>
    </lineage>
</organism>
<dbReference type="Proteomes" id="UP000243797">
    <property type="component" value="Unassembled WGS sequence"/>
</dbReference>
<dbReference type="PANTHER" id="PTHR22642">
    <property type="entry name" value="IMIDAZOLONEPROPIONASE"/>
    <property type="match status" value="1"/>
</dbReference>
<dbReference type="EMBL" id="NKHZ01000022">
    <property type="protein sequence ID" value="PNS20618.1"/>
    <property type="molecule type" value="Genomic_DNA"/>
</dbReference>
<dbReference type="InterPro" id="IPR011059">
    <property type="entry name" value="Metal-dep_hydrolase_composite"/>
</dbReference>
<dbReference type="STRING" id="2082308.A0A2K1R004"/>
<dbReference type="AlphaFoldDB" id="A0A2K1R004"/>
<accession>A0A2K1R004</accession>
<dbReference type="OrthoDB" id="3501663at2759"/>
<dbReference type="GO" id="GO:0016810">
    <property type="term" value="F:hydrolase activity, acting on carbon-nitrogen (but not peptide) bonds"/>
    <property type="evidence" value="ECO:0007669"/>
    <property type="project" value="InterPro"/>
</dbReference>
<evidence type="ECO:0000259" key="1">
    <source>
        <dbReference type="Pfam" id="PF07969"/>
    </source>
</evidence>
<keyword evidence="3" id="KW-1185">Reference proteome</keyword>
<name>A0A2K1R004_9PEZI</name>
<evidence type="ECO:0000313" key="2">
    <source>
        <dbReference type="EMBL" id="PNS20618.1"/>
    </source>
</evidence>
<comment type="caution">
    <text evidence="2">The sequence shown here is derived from an EMBL/GenBank/DDBJ whole genome shotgun (WGS) entry which is preliminary data.</text>
</comment>
<dbReference type="Gene3D" id="2.30.40.10">
    <property type="entry name" value="Urease, subunit C, domain 1"/>
    <property type="match status" value="1"/>
</dbReference>
<reference evidence="2 3" key="1">
    <citation type="submission" date="2017-06" db="EMBL/GenBank/DDBJ databases">
        <title>Draft genome sequence of a variant of Elsinoe murrayae.</title>
        <authorList>
            <person name="Cheng Q."/>
        </authorList>
    </citation>
    <scope>NUCLEOTIDE SEQUENCE [LARGE SCALE GENOMIC DNA]</scope>
    <source>
        <strain evidence="2 3">CQ-2017a</strain>
    </source>
</reference>
<feature type="domain" description="Amidohydrolase 3" evidence="1">
    <location>
        <begin position="51"/>
        <end position="537"/>
    </location>
</feature>
<gene>
    <name evidence="2" type="ORF">CAC42_345</name>
</gene>
<dbReference type="Gene3D" id="3.20.20.140">
    <property type="entry name" value="Metal-dependent hydrolases"/>
    <property type="match status" value="1"/>
</dbReference>